<protein>
    <submittedName>
        <fullName evidence="2">Uncharacterized protein</fullName>
    </submittedName>
</protein>
<name>A0A1X7RM68_ZYMT9</name>
<accession>A0A1X7RM68</accession>
<dbReference type="EMBL" id="LT853694">
    <property type="protein sequence ID" value="SMQ48320.1"/>
    <property type="molecule type" value="Genomic_DNA"/>
</dbReference>
<organism evidence="2 3">
    <name type="scientific">Zymoseptoria tritici (strain ST99CH_3D7)</name>
    <dbReference type="NCBI Taxonomy" id="1276538"/>
    <lineage>
        <taxon>Eukaryota</taxon>
        <taxon>Fungi</taxon>
        <taxon>Dikarya</taxon>
        <taxon>Ascomycota</taxon>
        <taxon>Pezizomycotina</taxon>
        <taxon>Dothideomycetes</taxon>
        <taxon>Dothideomycetidae</taxon>
        <taxon>Mycosphaerellales</taxon>
        <taxon>Mycosphaerellaceae</taxon>
        <taxon>Zymoseptoria</taxon>
    </lineage>
</organism>
<dbReference type="AlphaFoldDB" id="A0A1X7RM68"/>
<feature type="region of interest" description="Disordered" evidence="1">
    <location>
        <begin position="143"/>
        <end position="181"/>
    </location>
</feature>
<dbReference type="Proteomes" id="UP000215127">
    <property type="component" value="Chromosome 3"/>
</dbReference>
<sequence length="181" mass="21554">MTYASIPSHHIRVEVAYELGQEDRLGGREGHTRRRRHLRRKPGRLRRRIRDQEIEQRRKAGYFFIPDGIHLRPEGLGRCHYCWDRRPLSLSSRSGRISPELFARHRHKRSRTWKVQLLLHAGREVVSVHLARRLMLVQQEFKGRSTSPERPRFPARFSRCTSTARSPQWGGIEDPTKLRRR</sequence>
<evidence type="ECO:0000256" key="1">
    <source>
        <dbReference type="SAM" id="MobiDB-lite"/>
    </source>
</evidence>
<proteinExistence type="predicted"/>
<evidence type="ECO:0000313" key="3">
    <source>
        <dbReference type="Proteomes" id="UP000215127"/>
    </source>
</evidence>
<evidence type="ECO:0000313" key="2">
    <source>
        <dbReference type="EMBL" id="SMQ48320.1"/>
    </source>
</evidence>
<reference evidence="2 3" key="1">
    <citation type="submission" date="2016-06" db="EMBL/GenBank/DDBJ databases">
        <authorList>
            <person name="Kjaerup R.B."/>
            <person name="Dalgaard T.S."/>
            <person name="Juul-Madsen H.R."/>
        </authorList>
    </citation>
    <scope>NUCLEOTIDE SEQUENCE [LARGE SCALE GENOMIC DNA]</scope>
</reference>
<keyword evidence="3" id="KW-1185">Reference proteome</keyword>
<gene>
    <name evidence="2" type="ORF">ZT3D7_G3469</name>
</gene>
<feature type="compositionally biased region" description="Basic and acidic residues" evidence="1">
    <location>
        <begin position="143"/>
        <end position="152"/>
    </location>
</feature>